<comment type="caution">
    <text evidence="3">The sequence shown here is derived from an EMBL/GenBank/DDBJ whole genome shotgun (WGS) entry which is preliminary data.</text>
</comment>
<dbReference type="InterPro" id="IPR010119">
    <property type="entry name" value="Gluconeogen_factor"/>
</dbReference>
<comment type="similarity">
    <text evidence="2">Belongs to the gluconeogenesis factor family.</text>
</comment>
<dbReference type="PANTHER" id="PTHR30135:SF3">
    <property type="entry name" value="GLUCONEOGENESIS FACTOR-RELATED"/>
    <property type="match status" value="1"/>
</dbReference>
<dbReference type="Pfam" id="PF01933">
    <property type="entry name" value="CofD"/>
    <property type="match status" value="1"/>
</dbReference>
<dbReference type="RefSeq" id="WP_226370759.1">
    <property type="nucleotide sequence ID" value="NZ_JAGIKX010000003.1"/>
</dbReference>
<proteinExistence type="inferred from homology"/>
<organism evidence="3 4">
    <name type="scientific">Virgibacillus alimentarius</name>
    <dbReference type="NCBI Taxonomy" id="698769"/>
    <lineage>
        <taxon>Bacteria</taxon>
        <taxon>Bacillati</taxon>
        <taxon>Bacillota</taxon>
        <taxon>Bacilli</taxon>
        <taxon>Bacillales</taxon>
        <taxon>Bacillaceae</taxon>
        <taxon>Virgibacillus</taxon>
    </lineage>
</organism>
<dbReference type="EMBL" id="JAGIKX010000003">
    <property type="protein sequence ID" value="MBP2256826.1"/>
    <property type="molecule type" value="Genomic_DNA"/>
</dbReference>
<dbReference type="HAMAP" id="MF_00973">
    <property type="entry name" value="Gluconeogen_factor"/>
    <property type="match status" value="1"/>
</dbReference>
<dbReference type="CDD" id="cd07187">
    <property type="entry name" value="YvcK_like"/>
    <property type="match status" value="1"/>
</dbReference>
<dbReference type="Gene3D" id="3.40.50.10680">
    <property type="entry name" value="CofD-like domains"/>
    <property type="match status" value="1"/>
</dbReference>
<dbReference type="InterPro" id="IPR038136">
    <property type="entry name" value="CofD-like_dom_sf"/>
</dbReference>
<evidence type="ECO:0000313" key="4">
    <source>
        <dbReference type="Proteomes" id="UP001519294"/>
    </source>
</evidence>
<comment type="subcellular location">
    <subcellularLocation>
        <location evidence="2">Cytoplasm</location>
    </subcellularLocation>
</comment>
<evidence type="ECO:0000256" key="1">
    <source>
        <dbReference type="ARBA" id="ARBA00022490"/>
    </source>
</evidence>
<evidence type="ECO:0000256" key="2">
    <source>
        <dbReference type="HAMAP-Rule" id="MF_00973"/>
    </source>
</evidence>
<sequence length="325" mass="35404">MGAKKEPRVVVIGGGTGMPVLLRGLKNYPIDLTALVTVADDGGSTGRLRNEMAIPAPGDIRNVIAALSEAEPMLLDLFQHRFRFNVENGLSGHSLGNLLLAALSSVTGDFYTGIKEVSRVLNVKGNIYPISNESMLLHAEMEDGTIVSGESYIPLAQKPIKRVFLSPKSIKPLPNAVKAIEEADMIVISPGSLYTSIMPNLIIPQIDDAVRNTKAKVVYVCNVMTQSGETTNYTASDHIQAIRDHIGEDCIDSIVVQNEPINKAICAVYAEENAVPVVYDTERLLEMHLQIIEGDIIDNNRSTLRHDTNKIAKLLYSIIDQKSDG</sequence>
<gene>
    <name evidence="3" type="ORF">J2Z81_000768</name>
</gene>
<dbReference type="SUPFAM" id="SSF142338">
    <property type="entry name" value="CofD-like"/>
    <property type="match status" value="1"/>
</dbReference>
<protein>
    <recommendedName>
        <fullName evidence="2">Gluconeogenesis factor</fullName>
    </recommendedName>
</protein>
<evidence type="ECO:0000313" key="3">
    <source>
        <dbReference type="EMBL" id="MBP2256826.1"/>
    </source>
</evidence>
<dbReference type="Proteomes" id="UP001519294">
    <property type="component" value="Unassembled WGS sequence"/>
</dbReference>
<name>A0ABS4S5S3_9BACI</name>
<accession>A0ABS4S5S3</accession>
<reference evidence="3 4" key="1">
    <citation type="submission" date="2021-03" db="EMBL/GenBank/DDBJ databases">
        <title>Genomic Encyclopedia of Type Strains, Phase IV (KMG-IV): sequencing the most valuable type-strain genomes for metagenomic binning, comparative biology and taxonomic classification.</title>
        <authorList>
            <person name="Goeker M."/>
        </authorList>
    </citation>
    <scope>NUCLEOTIDE SEQUENCE [LARGE SCALE GENOMIC DNA]</scope>
    <source>
        <strain evidence="3 4">DSM 25790</strain>
    </source>
</reference>
<dbReference type="NCBIfam" id="TIGR01826">
    <property type="entry name" value="CofD_related"/>
    <property type="match status" value="1"/>
</dbReference>
<dbReference type="InterPro" id="IPR002882">
    <property type="entry name" value="CofD"/>
</dbReference>
<comment type="function">
    <text evidence="2">Required for morphogenesis under gluconeogenic growth conditions.</text>
</comment>
<keyword evidence="1 2" id="KW-0963">Cytoplasm</keyword>
<keyword evidence="4" id="KW-1185">Reference proteome</keyword>
<dbReference type="PANTHER" id="PTHR30135">
    <property type="entry name" value="UNCHARACTERIZED PROTEIN YVCK-RELATED"/>
    <property type="match status" value="1"/>
</dbReference>